<dbReference type="OrthoDB" id="6230307at2"/>
<evidence type="ECO:0000256" key="5">
    <source>
        <dbReference type="ARBA" id="ARBA00022833"/>
    </source>
</evidence>
<comment type="similarity">
    <text evidence="2">In the N-terminal section; belongs to the transposase 2 family.</text>
</comment>
<dbReference type="InterPro" id="IPR010095">
    <property type="entry name" value="Cas12f1-like_TNB"/>
</dbReference>
<dbReference type="PANTHER" id="PTHR30405">
    <property type="entry name" value="TRANSPOSASE"/>
    <property type="match status" value="1"/>
</dbReference>
<keyword evidence="13" id="KW-1185">Reference proteome</keyword>
<dbReference type="Pfam" id="PF12323">
    <property type="entry name" value="HTH_OrfB_IS605"/>
    <property type="match status" value="1"/>
</dbReference>
<reference evidence="13" key="1">
    <citation type="submission" date="2016-10" db="EMBL/GenBank/DDBJ databases">
        <authorList>
            <person name="Varghese N."/>
            <person name="Submissions S."/>
        </authorList>
    </citation>
    <scope>NUCLEOTIDE SEQUENCE [LARGE SCALE GENOMIC DNA]</scope>
    <source>
        <strain evidence="13">CGMCC 4.578</strain>
    </source>
</reference>
<dbReference type="Proteomes" id="UP000199028">
    <property type="component" value="Unassembled WGS sequence"/>
</dbReference>
<dbReference type="Pfam" id="PF01385">
    <property type="entry name" value="OrfB_IS605"/>
    <property type="match status" value="1"/>
</dbReference>
<dbReference type="Pfam" id="PF07282">
    <property type="entry name" value="Cas12f1-like_TNB"/>
    <property type="match status" value="1"/>
</dbReference>
<evidence type="ECO:0000256" key="4">
    <source>
        <dbReference type="ARBA" id="ARBA00022723"/>
    </source>
</evidence>
<comment type="similarity">
    <text evidence="1">In the C-terminal section; belongs to the transposase 35 family.</text>
</comment>
<evidence type="ECO:0000256" key="6">
    <source>
        <dbReference type="ARBA" id="ARBA00023125"/>
    </source>
</evidence>
<evidence type="ECO:0000259" key="11">
    <source>
        <dbReference type="Pfam" id="PF12323"/>
    </source>
</evidence>
<dbReference type="InterPro" id="IPR021027">
    <property type="entry name" value="Transposase_put_HTH"/>
</dbReference>
<evidence type="ECO:0000256" key="2">
    <source>
        <dbReference type="ARBA" id="ARBA00011044"/>
    </source>
</evidence>
<keyword evidence="4" id="KW-0479">Metal-binding</keyword>
<dbReference type="NCBIfam" id="NF040570">
    <property type="entry name" value="guided_TnpB"/>
    <property type="match status" value="1"/>
</dbReference>
<evidence type="ECO:0000256" key="7">
    <source>
        <dbReference type="ARBA" id="ARBA00023172"/>
    </source>
</evidence>
<dbReference type="NCBIfam" id="TIGR01766">
    <property type="entry name" value="IS200/IS605 family accessory protein TnpB-like domain"/>
    <property type="match status" value="1"/>
</dbReference>
<feature type="domain" description="Cas12f1-like TNB" evidence="10">
    <location>
        <begin position="292"/>
        <end position="359"/>
    </location>
</feature>
<dbReference type="EMBL" id="FOFT01000004">
    <property type="protein sequence ID" value="SER17279.1"/>
    <property type="molecule type" value="Genomic_DNA"/>
</dbReference>
<name>A0A1H9M155_9PSEU</name>
<evidence type="ECO:0000256" key="1">
    <source>
        <dbReference type="ARBA" id="ARBA00008761"/>
    </source>
</evidence>
<dbReference type="GO" id="GO:0006310">
    <property type="term" value="P:DNA recombination"/>
    <property type="evidence" value="ECO:0007669"/>
    <property type="project" value="UniProtKB-KW"/>
</dbReference>
<feature type="domain" description="Transposase putative helix-turn-helix" evidence="11">
    <location>
        <begin position="1"/>
        <end position="47"/>
    </location>
</feature>
<evidence type="ECO:0000313" key="13">
    <source>
        <dbReference type="Proteomes" id="UP000199028"/>
    </source>
</evidence>
<dbReference type="InterPro" id="IPR051399">
    <property type="entry name" value="RNA-guided_DNA_endo/Transpos"/>
</dbReference>
<organism evidence="12 13">
    <name type="scientific">Lentzea flaviverrucosa</name>
    <dbReference type="NCBI Taxonomy" id="200379"/>
    <lineage>
        <taxon>Bacteria</taxon>
        <taxon>Bacillati</taxon>
        <taxon>Actinomycetota</taxon>
        <taxon>Actinomycetes</taxon>
        <taxon>Pseudonocardiales</taxon>
        <taxon>Pseudonocardiaceae</taxon>
        <taxon>Lentzea</taxon>
    </lineage>
</organism>
<evidence type="ECO:0000313" key="12">
    <source>
        <dbReference type="EMBL" id="SER17279.1"/>
    </source>
</evidence>
<dbReference type="GO" id="GO:0046872">
    <property type="term" value="F:metal ion binding"/>
    <property type="evidence" value="ECO:0007669"/>
    <property type="project" value="UniProtKB-KW"/>
</dbReference>
<evidence type="ECO:0000256" key="3">
    <source>
        <dbReference type="ARBA" id="ARBA00022578"/>
    </source>
</evidence>
<feature type="domain" description="Probable transposase IS891/IS1136/IS1341" evidence="9">
    <location>
        <begin position="170"/>
        <end position="278"/>
    </location>
</feature>
<dbReference type="GO" id="GO:0032196">
    <property type="term" value="P:transposition"/>
    <property type="evidence" value="ECO:0007669"/>
    <property type="project" value="UniProtKB-KW"/>
</dbReference>
<feature type="compositionally biased region" description="Basic residues" evidence="8">
    <location>
        <begin position="376"/>
        <end position="385"/>
    </location>
</feature>
<dbReference type="InterPro" id="IPR001959">
    <property type="entry name" value="Transposase"/>
</dbReference>
<keyword evidence="6" id="KW-0238">DNA-binding</keyword>
<dbReference type="GO" id="GO:0003677">
    <property type="term" value="F:DNA binding"/>
    <property type="evidence" value="ECO:0007669"/>
    <property type="project" value="UniProtKB-KW"/>
</dbReference>
<proteinExistence type="inferred from homology"/>
<accession>A0A1H9M155</accession>
<gene>
    <name evidence="12" type="ORF">SAMN05216195_104173</name>
</gene>
<keyword evidence="5" id="KW-0862">Zinc</keyword>
<feature type="region of interest" description="Disordered" evidence="8">
    <location>
        <begin position="375"/>
        <end position="400"/>
    </location>
</feature>
<evidence type="ECO:0000259" key="10">
    <source>
        <dbReference type="Pfam" id="PF07282"/>
    </source>
</evidence>
<dbReference type="PANTHER" id="PTHR30405:SF25">
    <property type="entry name" value="RNA-GUIDED DNA ENDONUCLEASE INSQ-RELATED"/>
    <property type="match status" value="1"/>
</dbReference>
<dbReference type="AlphaFoldDB" id="A0A1H9M155"/>
<evidence type="ECO:0000256" key="8">
    <source>
        <dbReference type="SAM" id="MobiDB-lite"/>
    </source>
</evidence>
<evidence type="ECO:0000259" key="9">
    <source>
        <dbReference type="Pfam" id="PF01385"/>
    </source>
</evidence>
<dbReference type="RefSeq" id="WP_090065809.1">
    <property type="nucleotide sequence ID" value="NZ_FOFT01000004.1"/>
</dbReference>
<keyword evidence="3" id="KW-0815">Transposition</keyword>
<protein>
    <submittedName>
        <fullName evidence="12">Putative transposase</fullName>
    </submittedName>
</protein>
<keyword evidence="7" id="KW-0233">DNA recombination</keyword>
<sequence>MLVKRAYKYRFYPTEQQQRQLLRTFGCVRLVYNRALQARADTWGREQRTVNYAETSAMLTVWKKSSELTFLNHVSSVPLQQTLRHLQSAFTSFFNKRAKFPRFKSRKKSRASAEYTRSAFVWRDGRLKLAKMDQPLSIRWSRPLPEGATPSTVTVSLDPAGRWFVSILIETGVSELPRSRTAVGVDLGVTSLVTLSTGEKIGNPRHEQLARVKLARAQRRLARRVKGSANRAKARRAVARIHAGIADRRRDLLHKLTTRLVRENQTIVIEDLNVSGMLGRSRLARAISDAAWSEFRTMIEYKAAWRGRAVVVVDRWFPSSKICSGCRLLLDSLDLSVRTWTCTGCGTEHDRDINAAKNILTAGLAVAACGGDVRPTRHQSARRSPVKQESRSARVEVPCP</sequence>